<comment type="subcellular location">
    <subcellularLocation>
        <location evidence="1">Membrane</location>
        <topology evidence="1">Multi-pass membrane protein</topology>
    </subcellularLocation>
</comment>
<dbReference type="PANTHER" id="PTHR31632:SF2">
    <property type="entry name" value="PLASMA MEMBRANE IRON PERMEASE"/>
    <property type="match status" value="1"/>
</dbReference>
<keyword evidence="3 6" id="KW-0812">Transmembrane</keyword>
<comment type="similarity">
    <text evidence="2">Belongs to the oxidase-dependent Fe transporter (OFeT) (TC 9.A.10.1) family.</text>
</comment>
<evidence type="ECO:0000256" key="4">
    <source>
        <dbReference type="ARBA" id="ARBA00022989"/>
    </source>
</evidence>
<dbReference type="InterPro" id="IPR004923">
    <property type="entry name" value="FTR1/Fip1/EfeU"/>
</dbReference>
<feature type="transmembrane region" description="Helical" evidence="6">
    <location>
        <begin position="75"/>
        <end position="93"/>
    </location>
</feature>
<evidence type="ECO:0000313" key="7">
    <source>
        <dbReference type="EMBL" id="OGH88203.1"/>
    </source>
</evidence>
<feature type="transmembrane region" description="Helical" evidence="6">
    <location>
        <begin position="147"/>
        <end position="165"/>
    </location>
</feature>
<feature type="transmembrane region" description="Helical" evidence="6">
    <location>
        <begin position="38"/>
        <end position="63"/>
    </location>
</feature>
<feature type="transmembrane region" description="Helical" evidence="6">
    <location>
        <begin position="240"/>
        <end position="258"/>
    </location>
</feature>
<keyword evidence="5 6" id="KW-0472">Membrane</keyword>
<dbReference type="STRING" id="1798704.A3J93_00475"/>
<name>A0A1F6NWV9_9BACT</name>
<protein>
    <submittedName>
        <fullName evidence="7">High-affinity iron transporter</fullName>
    </submittedName>
</protein>
<comment type="caution">
    <text evidence="7">The sequence shown here is derived from an EMBL/GenBank/DDBJ whole genome shotgun (WGS) entry which is preliminary data.</text>
</comment>
<dbReference type="GO" id="GO:0015093">
    <property type="term" value="F:ferrous iron transmembrane transporter activity"/>
    <property type="evidence" value="ECO:0007669"/>
    <property type="project" value="TreeGrafter"/>
</dbReference>
<accession>A0A1F6NWV9</accession>
<gene>
    <name evidence="7" type="ORF">A3J93_00475</name>
</gene>
<dbReference type="Proteomes" id="UP000177907">
    <property type="component" value="Unassembled WGS sequence"/>
</dbReference>
<evidence type="ECO:0000256" key="2">
    <source>
        <dbReference type="ARBA" id="ARBA00008333"/>
    </source>
</evidence>
<dbReference type="GO" id="GO:0033573">
    <property type="term" value="C:high-affinity iron permease complex"/>
    <property type="evidence" value="ECO:0007669"/>
    <property type="project" value="InterPro"/>
</dbReference>
<reference evidence="7 8" key="1">
    <citation type="journal article" date="2016" name="Nat. Commun.">
        <title>Thousands of microbial genomes shed light on interconnected biogeochemical processes in an aquifer system.</title>
        <authorList>
            <person name="Anantharaman K."/>
            <person name="Brown C.T."/>
            <person name="Hug L.A."/>
            <person name="Sharon I."/>
            <person name="Castelle C.J."/>
            <person name="Probst A.J."/>
            <person name="Thomas B.C."/>
            <person name="Singh A."/>
            <person name="Wilkins M.J."/>
            <person name="Karaoz U."/>
            <person name="Brodie E.L."/>
            <person name="Williams K.H."/>
            <person name="Hubbard S.S."/>
            <person name="Banfield J.F."/>
        </authorList>
    </citation>
    <scope>NUCLEOTIDE SEQUENCE [LARGE SCALE GENOMIC DNA]</scope>
</reference>
<evidence type="ECO:0000256" key="1">
    <source>
        <dbReference type="ARBA" id="ARBA00004141"/>
    </source>
</evidence>
<dbReference type="AlphaFoldDB" id="A0A1F6NWV9"/>
<evidence type="ECO:0000256" key="5">
    <source>
        <dbReference type="ARBA" id="ARBA00023136"/>
    </source>
</evidence>
<sequence length="268" mass="29460">MFSNFIVTFRETLEAALVVGIILGYLTRIKQAQYNNVVYLGVVFGIAASVAGAFLFNALAGGFDGAAEQIFEGTTMLVGAFLLTTMIMWMMNQKHVAEHLEHRVEAELSHAHKFGLFSLVLVSVLREGIETVIFLSAASFLAGGSHITGALAGIIFAMLLGYGIFIGSMKINLKKFFNITSVLLILFAAGLISHGIHEYQEAWWVPAVIEHVWDINGIIDERGVLGGILVGLFGYNGNPSLLEVVGYFLYLIVILVWWRMADKNKRLD</sequence>
<evidence type="ECO:0000313" key="8">
    <source>
        <dbReference type="Proteomes" id="UP000177907"/>
    </source>
</evidence>
<proteinExistence type="inferred from homology"/>
<organism evidence="7 8">
    <name type="scientific">Candidatus Magasanikbacteria bacterium RIFOXYC2_FULL_42_28</name>
    <dbReference type="NCBI Taxonomy" id="1798704"/>
    <lineage>
        <taxon>Bacteria</taxon>
        <taxon>Candidatus Magasanikiibacteriota</taxon>
    </lineage>
</organism>
<dbReference type="PANTHER" id="PTHR31632">
    <property type="entry name" value="IRON TRANSPORTER FTH1"/>
    <property type="match status" value="1"/>
</dbReference>
<dbReference type="EMBL" id="MFQZ01000005">
    <property type="protein sequence ID" value="OGH88203.1"/>
    <property type="molecule type" value="Genomic_DNA"/>
</dbReference>
<keyword evidence="4 6" id="KW-1133">Transmembrane helix</keyword>
<feature type="transmembrane region" description="Helical" evidence="6">
    <location>
        <begin position="6"/>
        <end position="26"/>
    </location>
</feature>
<evidence type="ECO:0000256" key="6">
    <source>
        <dbReference type="SAM" id="Phobius"/>
    </source>
</evidence>
<feature type="transmembrane region" description="Helical" evidence="6">
    <location>
        <begin position="114"/>
        <end position="141"/>
    </location>
</feature>
<feature type="transmembrane region" description="Helical" evidence="6">
    <location>
        <begin position="177"/>
        <end position="196"/>
    </location>
</feature>
<dbReference type="Pfam" id="PF03239">
    <property type="entry name" value="FTR1"/>
    <property type="match status" value="1"/>
</dbReference>
<evidence type="ECO:0000256" key="3">
    <source>
        <dbReference type="ARBA" id="ARBA00022692"/>
    </source>
</evidence>